<keyword evidence="5" id="KW-1185">Reference proteome</keyword>
<keyword evidence="2" id="KW-0560">Oxidoreductase</keyword>
<dbReference type="InterPro" id="IPR036291">
    <property type="entry name" value="NAD(P)-bd_dom_sf"/>
</dbReference>
<dbReference type="Gene3D" id="3.90.180.10">
    <property type="entry name" value="Medium-chain alcohol dehydrogenases, catalytic domain"/>
    <property type="match status" value="1"/>
</dbReference>
<organism evidence="4 5">
    <name type="scientific">Nocardiopsis suaedae</name>
    <dbReference type="NCBI Taxonomy" id="3018444"/>
    <lineage>
        <taxon>Bacteria</taxon>
        <taxon>Bacillati</taxon>
        <taxon>Actinomycetota</taxon>
        <taxon>Actinomycetes</taxon>
        <taxon>Streptosporangiales</taxon>
        <taxon>Nocardiopsidaceae</taxon>
        <taxon>Nocardiopsis</taxon>
    </lineage>
</organism>
<evidence type="ECO:0000256" key="2">
    <source>
        <dbReference type="ARBA" id="ARBA00023002"/>
    </source>
</evidence>
<dbReference type="InterPro" id="IPR014189">
    <property type="entry name" value="Quinone_OxRdtase_PIG3"/>
</dbReference>
<sequence length="333" mass="34175">MHAIEILEPGDPDVLSWNEVPDPVPGPGEVLVDVAATAVNRADVNQRQGSYPPPPGASVYPGLECSGHIAALGPGTEGAGWSVGDPVCALLAGGGYAERVAVPVGQLLPVPAGLGLVEAAALPEAAATVWSNVFMVGGLAAGQTLLVHGGASGIGTFAIQLARARGARVLVTAGGPEKAERCRKLGADAVIDYRSEDFPSRVKEETGGAGADVVLDIMGASYLDPNLRSLNVGGRLVVIGLMGGRKAELDLGRMLVKRQSVHATTLRSRPVEEKAGIVAGVAEHVWPLVERGEVRPVVDRTLPLAQAAEAHRAMESGAHVGKIVLTAGRRDGS</sequence>
<dbReference type="SUPFAM" id="SSF50129">
    <property type="entry name" value="GroES-like"/>
    <property type="match status" value="1"/>
</dbReference>
<gene>
    <name evidence="4" type="ORF">O4U47_18415</name>
</gene>
<dbReference type="PANTHER" id="PTHR48106:SF8">
    <property type="entry name" value="OS02G0805600 PROTEIN"/>
    <property type="match status" value="1"/>
</dbReference>
<dbReference type="InterPro" id="IPR013154">
    <property type="entry name" value="ADH-like_N"/>
</dbReference>
<evidence type="ECO:0000256" key="1">
    <source>
        <dbReference type="ARBA" id="ARBA00022857"/>
    </source>
</evidence>
<keyword evidence="1" id="KW-0521">NADP</keyword>
<reference evidence="4" key="1">
    <citation type="submission" date="2023-01" db="EMBL/GenBank/DDBJ databases">
        <title>Draft genome sequence of Nocardiopsis sp. LSu2-4 isolated from halophytes.</title>
        <authorList>
            <person name="Duangmal K."/>
            <person name="Chantavorakit T."/>
        </authorList>
    </citation>
    <scope>NUCLEOTIDE SEQUENCE</scope>
    <source>
        <strain evidence="4">LSu2-4</strain>
    </source>
</reference>
<feature type="domain" description="Enoyl reductase (ER)" evidence="3">
    <location>
        <begin position="10"/>
        <end position="325"/>
    </location>
</feature>
<name>A0ABT4TPD6_9ACTN</name>
<dbReference type="Pfam" id="PF00107">
    <property type="entry name" value="ADH_zinc_N"/>
    <property type="match status" value="1"/>
</dbReference>
<accession>A0ABT4TPD6</accession>
<dbReference type="InterPro" id="IPR013149">
    <property type="entry name" value="ADH-like_C"/>
</dbReference>
<dbReference type="SUPFAM" id="SSF51735">
    <property type="entry name" value="NAD(P)-binding Rossmann-fold domains"/>
    <property type="match status" value="1"/>
</dbReference>
<dbReference type="SMART" id="SM00829">
    <property type="entry name" value="PKS_ER"/>
    <property type="match status" value="1"/>
</dbReference>
<dbReference type="Pfam" id="PF08240">
    <property type="entry name" value="ADH_N"/>
    <property type="match status" value="1"/>
</dbReference>
<comment type="caution">
    <text evidence="4">The sequence shown here is derived from an EMBL/GenBank/DDBJ whole genome shotgun (WGS) entry which is preliminary data.</text>
</comment>
<dbReference type="Proteomes" id="UP001165685">
    <property type="component" value="Unassembled WGS sequence"/>
</dbReference>
<protein>
    <submittedName>
        <fullName evidence="4">NAD(P)H-quinone oxidoreductase</fullName>
    </submittedName>
</protein>
<dbReference type="NCBIfam" id="TIGR02824">
    <property type="entry name" value="quinone_pig3"/>
    <property type="match status" value="1"/>
</dbReference>
<evidence type="ECO:0000313" key="4">
    <source>
        <dbReference type="EMBL" id="MDA2806491.1"/>
    </source>
</evidence>
<dbReference type="CDD" id="cd05276">
    <property type="entry name" value="p53_inducible_oxidoreductase"/>
    <property type="match status" value="1"/>
</dbReference>
<evidence type="ECO:0000259" key="3">
    <source>
        <dbReference type="SMART" id="SM00829"/>
    </source>
</evidence>
<dbReference type="InterPro" id="IPR020843">
    <property type="entry name" value="ER"/>
</dbReference>
<dbReference type="PANTHER" id="PTHR48106">
    <property type="entry name" value="QUINONE OXIDOREDUCTASE PIG3-RELATED"/>
    <property type="match status" value="1"/>
</dbReference>
<dbReference type="EMBL" id="JAQFWP010000036">
    <property type="protein sequence ID" value="MDA2806491.1"/>
    <property type="molecule type" value="Genomic_DNA"/>
</dbReference>
<proteinExistence type="predicted"/>
<dbReference type="RefSeq" id="WP_270679131.1">
    <property type="nucleotide sequence ID" value="NZ_JAQFWP010000036.1"/>
</dbReference>
<dbReference type="Gene3D" id="3.40.50.720">
    <property type="entry name" value="NAD(P)-binding Rossmann-like Domain"/>
    <property type="match status" value="1"/>
</dbReference>
<evidence type="ECO:0000313" key="5">
    <source>
        <dbReference type="Proteomes" id="UP001165685"/>
    </source>
</evidence>
<dbReference type="InterPro" id="IPR011032">
    <property type="entry name" value="GroES-like_sf"/>
</dbReference>